<feature type="transmembrane region" description="Helical" evidence="7">
    <location>
        <begin position="260"/>
        <end position="284"/>
    </location>
</feature>
<name>A0A2N5J046_9BIFI</name>
<protein>
    <submittedName>
        <fullName evidence="10">ABC transporter permease</fullName>
    </submittedName>
</protein>
<evidence type="ECO:0000313" key="10">
    <source>
        <dbReference type="EMBL" id="PLS27571.1"/>
    </source>
</evidence>
<feature type="transmembrane region" description="Helical" evidence="7">
    <location>
        <begin position="171"/>
        <end position="191"/>
    </location>
</feature>
<reference evidence="10 11" key="1">
    <citation type="submission" date="2017-07" db="EMBL/GenBank/DDBJ databases">
        <title>Bifidobacterium novel species.</title>
        <authorList>
            <person name="Lugli G.A."/>
            <person name="Milani C."/>
            <person name="Duranti S."/>
            <person name="Mangifesta M."/>
        </authorList>
    </citation>
    <scope>NUCLEOTIDE SEQUENCE [LARGE SCALE GENOMIC DNA]</scope>
    <source>
        <strain evidence="11">Goo31D</strain>
    </source>
</reference>
<dbReference type="GO" id="GO:0055085">
    <property type="term" value="P:transmembrane transport"/>
    <property type="evidence" value="ECO:0007669"/>
    <property type="project" value="InterPro"/>
</dbReference>
<dbReference type="CDD" id="cd06261">
    <property type="entry name" value="TM_PBP2"/>
    <property type="match status" value="1"/>
</dbReference>
<dbReference type="PANTHER" id="PTHR43227">
    <property type="entry name" value="BLL4140 PROTEIN"/>
    <property type="match status" value="1"/>
</dbReference>
<dbReference type="InterPro" id="IPR000515">
    <property type="entry name" value="MetI-like"/>
</dbReference>
<comment type="similarity">
    <text evidence="7">Belongs to the binding-protein-dependent transport system permease family.</text>
</comment>
<feature type="transmembrane region" description="Helical" evidence="7">
    <location>
        <begin position="130"/>
        <end position="150"/>
    </location>
</feature>
<dbReference type="SUPFAM" id="SSF161098">
    <property type="entry name" value="MetI-like"/>
    <property type="match status" value="1"/>
</dbReference>
<feature type="transmembrane region" description="Helical" evidence="7">
    <location>
        <begin position="63"/>
        <end position="90"/>
    </location>
</feature>
<dbReference type="RefSeq" id="WP_243390065.1">
    <property type="nucleotide sequence ID" value="NZ_NMYC01000002.1"/>
</dbReference>
<dbReference type="Proteomes" id="UP000234935">
    <property type="component" value="Unassembled WGS sequence"/>
</dbReference>
<evidence type="ECO:0000256" key="4">
    <source>
        <dbReference type="ARBA" id="ARBA00022692"/>
    </source>
</evidence>
<dbReference type="Pfam" id="PF00528">
    <property type="entry name" value="BPD_transp_1"/>
    <property type="match status" value="1"/>
</dbReference>
<dbReference type="GO" id="GO:0005886">
    <property type="term" value="C:plasma membrane"/>
    <property type="evidence" value="ECO:0007669"/>
    <property type="project" value="UniProtKB-SubCell"/>
</dbReference>
<evidence type="ECO:0000256" key="3">
    <source>
        <dbReference type="ARBA" id="ARBA00022475"/>
    </source>
</evidence>
<evidence type="ECO:0000256" key="1">
    <source>
        <dbReference type="ARBA" id="ARBA00004651"/>
    </source>
</evidence>
<feature type="domain" description="ABC transmembrane type-1" evidence="9">
    <location>
        <begin position="126"/>
        <end position="341"/>
    </location>
</feature>
<comment type="caution">
    <text evidence="10">The sequence shown here is derived from an EMBL/GenBank/DDBJ whole genome shotgun (WGS) entry which is preliminary data.</text>
</comment>
<dbReference type="EMBL" id="NMYC01000002">
    <property type="protein sequence ID" value="PLS27571.1"/>
    <property type="molecule type" value="Genomic_DNA"/>
</dbReference>
<feature type="transmembrane region" description="Helical" evidence="7">
    <location>
        <begin position="325"/>
        <end position="345"/>
    </location>
</feature>
<evidence type="ECO:0000256" key="6">
    <source>
        <dbReference type="ARBA" id="ARBA00023136"/>
    </source>
</evidence>
<dbReference type="Gene3D" id="1.10.3720.10">
    <property type="entry name" value="MetI-like"/>
    <property type="match status" value="1"/>
</dbReference>
<keyword evidence="6 7" id="KW-0472">Membrane</keyword>
<feature type="transmembrane region" description="Helical" evidence="7">
    <location>
        <begin position="219"/>
        <end position="239"/>
    </location>
</feature>
<keyword evidence="11" id="KW-1185">Reference proteome</keyword>
<sequence>MQTSSSTETDETIGSTGGAAAVVGREVEAAEESELSRRDRRAAKKAAKMAAESRTDRKHAMKLWLYVAPLLILVFLFSYIPLFGWIYAFYDYQPPIPLSESKFVGLQWFEMMVQNPAQLRTIGQVLLNTFAMSGLNILTSFLPVIFAIALNEIRAKWFKNIIQTLTTLPNFISWVLVYSIAFAMFSSTGMVNDLLMNLHIISEPIKFLDSPDQVWLKMLLWNLWKGLGWGSIMYLAGIAGIDPELYEAAQVDGANRFQQIIHVTIPQLMPTYFVLLMLSISNFLNNGMDQYYVFQNAFNQKWIQVLDLYVYNVGMGQNSLSLGTAISMLKSLVSVGLLLLVNWLSKQAYARRRHRLIRIQQSRIVYWVKE</sequence>
<dbReference type="InterPro" id="IPR050809">
    <property type="entry name" value="UgpAE/MalFG_permease"/>
</dbReference>
<evidence type="ECO:0000259" key="9">
    <source>
        <dbReference type="PROSITE" id="PS50928"/>
    </source>
</evidence>
<evidence type="ECO:0000256" key="2">
    <source>
        <dbReference type="ARBA" id="ARBA00022448"/>
    </source>
</evidence>
<evidence type="ECO:0000256" key="7">
    <source>
        <dbReference type="RuleBase" id="RU363032"/>
    </source>
</evidence>
<gene>
    <name evidence="10" type="ORF">CGZ88_0788</name>
</gene>
<keyword evidence="5 7" id="KW-1133">Transmembrane helix</keyword>
<evidence type="ECO:0000256" key="5">
    <source>
        <dbReference type="ARBA" id="ARBA00022989"/>
    </source>
</evidence>
<dbReference type="AlphaFoldDB" id="A0A2N5J046"/>
<dbReference type="PANTHER" id="PTHR43227:SF11">
    <property type="entry name" value="BLL4140 PROTEIN"/>
    <property type="match status" value="1"/>
</dbReference>
<evidence type="ECO:0000256" key="8">
    <source>
        <dbReference type="SAM" id="MobiDB-lite"/>
    </source>
</evidence>
<organism evidence="10 11">
    <name type="scientific">Bifidobacterium anseris</name>
    <dbReference type="NCBI Taxonomy" id="2020963"/>
    <lineage>
        <taxon>Bacteria</taxon>
        <taxon>Bacillati</taxon>
        <taxon>Actinomycetota</taxon>
        <taxon>Actinomycetes</taxon>
        <taxon>Bifidobacteriales</taxon>
        <taxon>Bifidobacteriaceae</taxon>
        <taxon>Bifidobacterium</taxon>
    </lineage>
</organism>
<dbReference type="PROSITE" id="PS50928">
    <property type="entry name" value="ABC_TM1"/>
    <property type="match status" value="1"/>
</dbReference>
<proteinExistence type="inferred from homology"/>
<keyword evidence="4 7" id="KW-0812">Transmembrane</keyword>
<comment type="subcellular location">
    <subcellularLocation>
        <location evidence="1 7">Cell membrane</location>
        <topology evidence="1 7">Multi-pass membrane protein</topology>
    </subcellularLocation>
</comment>
<feature type="region of interest" description="Disordered" evidence="8">
    <location>
        <begin position="1"/>
        <end position="40"/>
    </location>
</feature>
<keyword evidence="3" id="KW-1003">Cell membrane</keyword>
<accession>A0A2N5J046</accession>
<keyword evidence="2 7" id="KW-0813">Transport</keyword>
<evidence type="ECO:0000313" key="11">
    <source>
        <dbReference type="Proteomes" id="UP000234935"/>
    </source>
</evidence>
<dbReference type="InterPro" id="IPR035906">
    <property type="entry name" value="MetI-like_sf"/>
</dbReference>